<reference evidence="17 18" key="1">
    <citation type="journal article" date="2014" name="Int. J. Syst. Evol. Microbiol.">
        <title>Complete genome sequence of Corynebacterium casei LMG S-19264T (=DSM 44701T), isolated from a smear-ripened cheese.</title>
        <authorList>
            <consortium name="US DOE Joint Genome Institute (JGI-PGF)"/>
            <person name="Walter F."/>
            <person name="Albersmeier A."/>
            <person name="Kalinowski J."/>
            <person name="Ruckert C."/>
        </authorList>
    </citation>
    <scope>NUCLEOTIDE SEQUENCE [LARGE SCALE GENOMIC DNA]</scope>
    <source>
        <strain evidence="17 18">KCTC 12866</strain>
    </source>
</reference>
<evidence type="ECO:0000313" key="18">
    <source>
        <dbReference type="Proteomes" id="UP000598271"/>
    </source>
</evidence>
<dbReference type="AlphaFoldDB" id="A0A8J3DAY2"/>
<feature type="binding site" evidence="16">
    <location>
        <begin position="90"/>
        <end position="93"/>
    </location>
    <ligand>
        <name>substrate</name>
    </ligand>
</feature>
<protein>
    <recommendedName>
        <fullName evidence="15 16">Type III pantothenate kinase</fullName>
        <ecNumber evidence="6 16">2.7.1.33</ecNumber>
    </recommendedName>
    <alternativeName>
        <fullName evidence="16">PanK-III</fullName>
    </alternativeName>
    <alternativeName>
        <fullName evidence="16">Pantothenic acid kinase</fullName>
    </alternativeName>
</protein>
<keyword evidence="8 16" id="KW-0808">Transferase</keyword>
<dbReference type="GO" id="GO:0046872">
    <property type="term" value="F:metal ion binding"/>
    <property type="evidence" value="ECO:0007669"/>
    <property type="project" value="UniProtKB-KW"/>
</dbReference>
<keyword evidence="13 16" id="KW-0173">Coenzyme A biosynthesis</keyword>
<dbReference type="Proteomes" id="UP000598271">
    <property type="component" value="Unassembled WGS sequence"/>
</dbReference>
<dbReference type="CDD" id="cd24015">
    <property type="entry name" value="ASKHA_NBD_PanK-III"/>
    <property type="match status" value="1"/>
</dbReference>
<dbReference type="Pfam" id="PF03309">
    <property type="entry name" value="Pan_kinase"/>
    <property type="match status" value="1"/>
</dbReference>
<evidence type="ECO:0000256" key="15">
    <source>
        <dbReference type="ARBA" id="ARBA00040883"/>
    </source>
</evidence>
<dbReference type="SUPFAM" id="SSF53067">
    <property type="entry name" value="Actin-like ATPase domain"/>
    <property type="match status" value="2"/>
</dbReference>
<keyword evidence="11 16" id="KW-0067">ATP-binding</keyword>
<feature type="active site" description="Proton acceptor" evidence="16">
    <location>
        <position position="92"/>
    </location>
</feature>
<gene>
    <name evidence="16 17" type="primary">coaX</name>
    <name evidence="17" type="ORF">GCM10007390_34650</name>
</gene>
<dbReference type="Gene3D" id="3.30.420.40">
    <property type="match status" value="1"/>
</dbReference>
<evidence type="ECO:0000256" key="13">
    <source>
        <dbReference type="ARBA" id="ARBA00022993"/>
    </source>
</evidence>
<evidence type="ECO:0000256" key="12">
    <source>
        <dbReference type="ARBA" id="ARBA00022958"/>
    </source>
</evidence>
<keyword evidence="7 16" id="KW-0963">Cytoplasm</keyword>
<dbReference type="NCBIfam" id="TIGR00671">
    <property type="entry name" value="baf"/>
    <property type="match status" value="1"/>
</dbReference>
<evidence type="ECO:0000256" key="14">
    <source>
        <dbReference type="ARBA" id="ARBA00038036"/>
    </source>
</evidence>
<dbReference type="InterPro" id="IPR004619">
    <property type="entry name" value="Type_III_PanK"/>
</dbReference>
<evidence type="ECO:0000256" key="7">
    <source>
        <dbReference type="ARBA" id="ARBA00022490"/>
    </source>
</evidence>
<feature type="binding site" evidence="16">
    <location>
        <position position="168"/>
    </location>
    <ligand>
        <name>substrate</name>
    </ligand>
</feature>
<evidence type="ECO:0000256" key="4">
    <source>
        <dbReference type="ARBA" id="ARBA00005225"/>
    </source>
</evidence>
<dbReference type="EMBL" id="BMXF01000003">
    <property type="protein sequence ID" value="GHB77548.1"/>
    <property type="molecule type" value="Genomic_DNA"/>
</dbReference>
<name>A0A8J3DAY2_9BACT</name>
<dbReference type="UniPathway" id="UPA00241">
    <property type="reaction ID" value="UER00352"/>
</dbReference>
<comment type="pathway">
    <text evidence="4 16">Cofactor biosynthesis; coenzyme A biosynthesis; CoA from (R)-pantothenate: step 1/5.</text>
</comment>
<proteinExistence type="inferred from homology"/>
<evidence type="ECO:0000256" key="3">
    <source>
        <dbReference type="ARBA" id="ARBA00004496"/>
    </source>
</evidence>
<evidence type="ECO:0000256" key="10">
    <source>
        <dbReference type="ARBA" id="ARBA00022777"/>
    </source>
</evidence>
<dbReference type="GO" id="GO:0005524">
    <property type="term" value="F:ATP binding"/>
    <property type="evidence" value="ECO:0007669"/>
    <property type="project" value="UniProtKB-UniRule"/>
</dbReference>
<evidence type="ECO:0000256" key="11">
    <source>
        <dbReference type="ARBA" id="ARBA00022840"/>
    </source>
</evidence>
<comment type="catalytic activity">
    <reaction evidence="1 16">
        <text>(R)-pantothenate + ATP = (R)-4'-phosphopantothenate + ADP + H(+)</text>
        <dbReference type="Rhea" id="RHEA:16373"/>
        <dbReference type="ChEBI" id="CHEBI:10986"/>
        <dbReference type="ChEBI" id="CHEBI:15378"/>
        <dbReference type="ChEBI" id="CHEBI:29032"/>
        <dbReference type="ChEBI" id="CHEBI:30616"/>
        <dbReference type="ChEBI" id="CHEBI:456216"/>
        <dbReference type="EC" id="2.7.1.33"/>
    </reaction>
</comment>
<evidence type="ECO:0000256" key="2">
    <source>
        <dbReference type="ARBA" id="ARBA00001958"/>
    </source>
</evidence>
<evidence type="ECO:0000256" key="5">
    <source>
        <dbReference type="ARBA" id="ARBA00011738"/>
    </source>
</evidence>
<sequence length="242" mass="26493">MNLVVDAGNTFSKVGWFEGNELRRHESQLTFPELLDTLRSVAVKHVIFSSVSHEVEKIREALQPNVPVLTLNSLTPLPIVRDYDTPDTLGADRIAAAVGAVEIFPEEDCLVIDMGTCITYDLVDRAGRFQGGAISPGMRMRFKAMHSFTQRLPLVEPERAAPLVGKSTRKALLSGVMNGLAAELNGLILAHRAATPECRVVLCGGDASYFTNIFQVPVSVVPELVLIGLNRILIYNVNLQKQ</sequence>
<dbReference type="PANTHER" id="PTHR34265:SF1">
    <property type="entry name" value="TYPE III PANTOTHENATE KINASE"/>
    <property type="match status" value="1"/>
</dbReference>
<dbReference type="EC" id="2.7.1.33" evidence="6 16"/>
<dbReference type="PANTHER" id="PTHR34265">
    <property type="entry name" value="TYPE III PANTOTHENATE KINASE"/>
    <property type="match status" value="1"/>
</dbReference>
<keyword evidence="9 16" id="KW-0547">Nucleotide-binding</keyword>
<comment type="cofactor">
    <cofactor evidence="16">
        <name>NH4(+)</name>
        <dbReference type="ChEBI" id="CHEBI:28938"/>
    </cofactor>
    <cofactor evidence="16">
        <name>K(+)</name>
        <dbReference type="ChEBI" id="CHEBI:29103"/>
    </cofactor>
    <text evidence="16">A monovalent cation. Ammonium or potassium.</text>
</comment>
<keyword evidence="10 16" id="KW-0418">Kinase</keyword>
<evidence type="ECO:0000256" key="8">
    <source>
        <dbReference type="ARBA" id="ARBA00022679"/>
    </source>
</evidence>
<keyword evidence="18" id="KW-1185">Reference proteome</keyword>
<evidence type="ECO:0000256" key="9">
    <source>
        <dbReference type="ARBA" id="ARBA00022741"/>
    </source>
</evidence>
<organism evidence="17 18">
    <name type="scientific">Persicitalea jodogahamensis</name>
    <dbReference type="NCBI Taxonomy" id="402147"/>
    <lineage>
        <taxon>Bacteria</taxon>
        <taxon>Pseudomonadati</taxon>
        <taxon>Bacteroidota</taxon>
        <taxon>Cytophagia</taxon>
        <taxon>Cytophagales</taxon>
        <taxon>Spirosomataceae</taxon>
        <taxon>Persicitalea</taxon>
    </lineage>
</organism>
<dbReference type="GO" id="GO:0004594">
    <property type="term" value="F:pantothenate kinase activity"/>
    <property type="evidence" value="ECO:0007669"/>
    <property type="project" value="UniProtKB-UniRule"/>
</dbReference>
<comment type="similarity">
    <text evidence="14 16">Belongs to the type III pantothenate kinase family.</text>
</comment>
<comment type="cofactor">
    <cofactor evidence="2">
        <name>K(+)</name>
        <dbReference type="ChEBI" id="CHEBI:29103"/>
    </cofactor>
</comment>
<evidence type="ECO:0000313" key="17">
    <source>
        <dbReference type="EMBL" id="GHB77548.1"/>
    </source>
</evidence>
<feature type="binding site" evidence="16">
    <location>
        <position position="83"/>
    </location>
    <ligand>
        <name>substrate</name>
    </ligand>
</feature>
<comment type="subunit">
    <text evidence="5 16">Homodimer.</text>
</comment>
<comment type="subcellular location">
    <subcellularLocation>
        <location evidence="3 16">Cytoplasm</location>
    </subcellularLocation>
</comment>
<dbReference type="GO" id="GO:0005737">
    <property type="term" value="C:cytoplasm"/>
    <property type="evidence" value="ECO:0007669"/>
    <property type="project" value="UniProtKB-SubCell"/>
</dbReference>
<comment type="caution">
    <text evidence="17">The sequence shown here is derived from an EMBL/GenBank/DDBJ whole genome shotgun (WGS) entry which is preliminary data.</text>
</comment>
<evidence type="ECO:0000256" key="16">
    <source>
        <dbReference type="HAMAP-Rule" id="MF_01274"/>
    </source>
</evidence>
<accession>A0A8J3DAY2</accession>
<dbReference type="GO" id="GO:0015937">
    <property type="term" value="P:coenzyme A biosynthetic process"/>
    <property type="evidence" value="ECO:0007669"/>
    <property type="project" value="UniProtKB-UniRule"/>
</dbReference>
<feature type="binding site" evidence="16">
    <location>
        <begin position="6"/>
        <end position="13"/>
    </location>
    <ligand>
        <name>ATP</name>
        <dbReference type="ChEBI" id="CHEBI:30616"/>
    </ligand>
</feature>
<keyword evidence="12 16" id="KW-0630">Potassium</keyword>
<feature type="binding site" evidence="16">
    <location>
        <position position="113"/>
    </location>
    <ligand>
        <name>K(+)</name>
        <dbReference type="ChEBI" id="CHEBI:29103"/>
    </ligand>
</feature>
<dbReference type="HAMAP" id="MF_01274">
    <property type="entry name" value="Pantothen_kinase_3"/>
    <property type="match status" value="1"/>
</dbReference>
<comment type="function">
    <text evidence="16">Catalyzes the phosphorylation of pantothenate (Pan), the first step in CoA biosynthesis.</text>
</comment>
<keyword evidence="16" id="KW-0479">Metal-binding</keyword>
<evidence type="ECO:0000256" key="1">
    <source>
        <dbReference type="ARBA" id="ARBA00001206"/>
    </source>
</evidence>
<dbReference type="RefSeq" id="WP_189565774.1">
    <property type="nucleotide sequence ID" value="NZ_BMXF01000003.1"/>
</dbReference>
<dbReference type="InterPro" id="IPR043129">
    <property type="entry name" value="ATPase_NBD"/>
</dbReference>
<evidence type="ECO:0000256" key="6">
    <source>
        <dbReference type="ARBA" id="ARBA00012102"/>
    </source>
</evidence>
<feature type="binding site" evidence="16">
    <location>
        <position position="116"/>
    </location>
    <ligand>
        <name>ATP</name>
        <dbReference type="ChEBI" id="CHEBI:30616"/>
    </ligand>
</feature>